<evidence type="ECO:0000313" key="4">
    <source>
        <dbReference type="EMBL" id="ORY42445.1"/>
    </source>
</evidence>
<feature type="domain" description="C3H1-type" evidence="3">
    <location>
        <begin position="55"/>
        <end position="79"/>
    </location>
</feature>
<keyword evidence="1" id="KW-0862">Zinc</keyword>
<protein>
    <recommendedName>
        <fullName evidence="3">C3H1-type domain-containing protein</fullName>
    </recommendedName>
</protein>
<dbReference type="InParanoid" id="A0A1Y2C805"/>
<organism evidence="4 5">
    <name type="scientific">Leucosporidium creatinivorum</name>
    <dbReference type="NCBI Taxonomy" id="106004"/>
    <lineage>
        <taxon>Eukaryota</taxon>
        <taxon>Fungi</taxon>
        <taxon>Dikarya</taxon>
        <taxon>Basidiomycota</taxon>
        <taxon>Pucciniomycotina</taxon>
        <taxon>Microbotryomycetes</taxon>
        <taxon>Leucosporidiales</taxon>
        <taxon>Leucosporidium</taxon>
    </lineage>
</organism>
<name>A0A1Y2C805_9BASI</name>
<dbReference type="Gene3D" id="3.30.1370.210">
    <property type="match status" value="1"/>
</dbReference>
<proteinExistence type="predicted"/>
<dbReference type="OrthoDB" id="629492at2759"/>
<feature type="region of interest" description="Disordered" evidence="2">
    <location>
        <begin position="111"/>
        <end position="216"/>
    </location>
</feature>
<dbReference type="PROSITE" id="PS50103">
    <property type="entry name" value="ZF_C3H1"/>
    <property type="match status" value="2"/>
</dbReference>
<gene>
    <name evidence="4" type="ORF">BCR35DRAFT_41221</name>
</gene>
<comment type="caution">
    <text evidence="4">The sequence shown here is derived from an EMBL/GenBank/DDBJ whole genome shotgun (WGS) entry which is preliminary data.</text>
</comment>
<dbReference type="STRING" id="106004.A0A1Y2C805"/>
<reference evidence="4 5" key="1">
    <citation type="submission" date="2016-07" db="EMBL/GenBank/DDBJ databases">
        <title>Pervasive Adenine N6-methylation of Active Genes in Fungi.</title>
        <authorList>
            <consortium name="DOE Joint Genome Institute"/>
            <person name="Mondo S.J."/>
            <person name="Dannebaum R.O."/>
            <person name="Kuo R.C."/>
            <person name="Labutti K."/>
            <person name="Haridas S."/>
            <person name="Kuo A."/>
            <person name="Salamov A."/>
            <person name="Ahrendt S.R."/>
            <person name="Lipzen A."/>
            <person name="Sullivan W."/>
            <person name="Andreopoulos W.B."/>
            <person name="Clum A."/>
            <person name="Lindquist E."/>
            <person name="Daum C."/>
            <person name="Ramamoorthy G.K."/>
            <person name="Gryganskyi A."/>
            <person name="Culley D."/>
            <person name="Magnuson J.K."/>
            <person name="James T.Y."/>
            <person name="O'Malley M.A."/>
            <person name="Stajich J.E."/>
            <person name="Spatafora J.W."/>
            <person name="Visel A."/>
            <person name="Grigoriev I.V."/>
        </authorList>
    </citation>
    <scope>NUCLEOTIDE SEQUENCE [LARGE SCALE GENOMIC DNA]</scope>
    <source>
        <strain evidence="4 5">62-1032</strain>
    </source>
</reference>
<keyword evidence="1" id="KW-0479">Metal-binding</keyword>
<accession>A0A1Y2C805</accession>
<feature type="compositionally biased region" description="Pro residues" evidence="2">
    <location>
        <begin position="186"/>
        <end position="199"/>
    </location>
</feature>
<feature type="compositionally biased region" description="Basic and acidic residues" evidence="2">
    <location>
        <begin position="111"/>
        <end position="121"/>
    </location>
</feature>
<evidence type="ECO:0000256" key="1">
    <source>
        <dbReference type="PROSITE-ProRule" id="PRU00723"/>
    </source>
</evidence>
<feature type="zinc finger region" description="C3H1-type" evidence="1">
    <location>
        <begin position="55"/>
        <end position="79"/>
    </location>
</feature>
<keyword evidence="1" id="KW-0863">Zinc-finger</keyword>
<dbReference type="GO" id="GO:0008270">
    <property type="term" value="F:zinc ion binding"/>
    <property type="evidence" value="ECO:0007669"/>
    <property type="project" value="UniProtKB-KW"/>
</dbReference>
<keyword evidence="5" id="KW-1185">Reference proteome</keyword>
<evidence type="ECO:0000313" key="5">
    <source>
        <dbReference type="Proteomes" id="UP000193467"/>
    </source>
</evidence>
<dbReference type="EMBL" id="MCGR01000132">
    <property type="protein sequence ID" value="ORY42445.1"/>
    <property type="molecule type" value="Genomic_DNA"/>
</dbReference>
<dbReference type="InterPro" id="IPR000571">
    <property type="entry name" value="Znf_CCCH"/>
</dbReference>
<feature type="zinc finger region" description="C3H1-type" evidence="1">
    <location>
        <begin position="18"/>
        <end position="42"/>
    </location>
</feature>
<dbReference type="Proteomes" id="UP000193467">
    <property type="component" value="Unassembled WGS sequence"/>
</dbReference>
<sequence>MPTEDPQFSLQHVGNGTPCRYFNQYDGQCLAGSSCAFMHAPDENSLRLKLDGGNICEAHLVRIGGCTMGNRCWYSHDLENGAGFPVDDLWAMKEVLEKIIRMRKDERRQPDFRGDFVKPRGEGPACLDFGTTNPKGGDVLLKELGGRRPQGGSVRHPHGQAWHHQQPLNPGEEDTPMSEEMKAMFAPPPSRGAPPPRRGGPPHRRPPQARPPPSVSDFEQEFMTDMAMYGVKPGDDDAWASSLLERRADVY</sequence>
<feature type="domain" description="C3H1-type" evidence="3">
    <location>
        <begin position="18"/>
        <end position="42"/>
    </location>
</feature>
<evidence type="ECO:0000259" key="3">
    <source>
        <dbReference type="PROSITE" id="PS50103"/>
    </source>
</evidence>
<dbReference type="AlphaFoldDB" id="A0A1Y2C805"/>
<dbReference type="SMART" id="SM00356">
    <property type="entry name" value="ZnF_C3H1"/>
    <property type="match status" value="2"/>
</dbReference>
<evidence type="ECO:0000256" key="2">
    <source>
        <dbReference type="SAM" id="MobiDB-lite"/>
    </source>
</evidence>